<dbReference type="InterPro" id="IPR008915">
    <property type="entry name" value="Peptidase_M50"/>
</dbReference>
<feature type="transmembrane region" description="Helical" evidence="13">
    <location>
        <begin position="93"/>
        <end position="117"/>
    </location>
</feature>
<dbReference type="AlphaFoldDB" id="A0A0L0W7A5"/>
<evidence type="ECO:0000313" key="16">
    <source>
        <dbReference type="Proteomes" id="UP000037267"/>
    </source>
</evidence>
<keyword evidence="10 13" id="KW-1133">Transmembrane helix</keyword>
<name>A0A0L0W7A5_GOTPU</name>
<accession>A0A0L0W7A5</accession>
<evidence type="ECO:0000256" key="3">
    <source>
        <dbReference type="ARBA" id="ARBA00007931"/>
    </source>
</evidence>
<evidence type="ECO:0000256" key="1">
    <source>
        <dbReference type="ARBA" id="ARBA00001947"/>
    </source>
</evidence>
<dbReference type="GO" id="GO:0008237">
    <property type="term" value="F:metallopeptidase activity"/>
    <property type="evidence" value="ECO:0007669"/>
    <property type="project" value="UniProtKB-KW"/>
</dbReference>
<dbReference type="InterPro" id="IPR052348">
    <property type="entry name" value="Metallopeptidase_M50B"/>
</dbReference>
<keyword evidence="16" id="KW-1185">Reference proteome</keyword>
<evidence type="ECO:0000256" key="5">
    <source>
        <dbReference type="ARBA" id="ARBA00022670"/>
    </source>
</evidence>
<keyword evidence="6 13" id="KW-0812">Transmembrane</keyword>
<evidence type="ECO:0000256" key="6">
    <source>
        <dbReference type="ARBA" id="ARBA00022692"/>
    </source>
</evidence>
<dbReference type="EMBL" id="LGSS01000017">
    <property type="protein sequence ID" value="KNF07428.1"/>
    <property type="molecule type" value="Genomic_DNA"/>
</dbReference>
<evidence type="ECO:0000259" key="14">
    <source>
        <dbReference type="Pfam" id="PF02163"/>
    </source>
</evidence>
<keyword evidence="9" id="KW-0862">Zinc</keyword>
<dbReference type="Proteomes" id="UP000037267">
    <property type="component" value="Unassembled WGS sequence"/>
</dbReference>
<evidence type="ECO:0000256" key="2">
    <source>
        <dbReference type="ARBA" id="ARBA00004651"/>
    </source>
</evidence>
<sequence length="213" mass="23909">MLQSNGVIQWLIEFLTILPAILIAISFHEFAHGYAAYLLGDPTAKSYGRLTLDPMAHLDPIGFLLLIIAKFGWAKPVPIDSSYFKHRKRDTMIVSFAGPLANFIVAVISTIILAFGIKYRFNNIVMDVINAIIIYNLALGVFNLLPFPPLDGSKILASLLPYKYENLFYQYEKGLYVILIILVITGGINIFLSRWIVLGSNVLMNLVQFIINL</sequence>
<evidence type="ECO:0000256" key="8">
    <source>
        <dbReference type="ARBA" id="ARBA00022801"/>
    </source>
</evidence>
<evidence type="ECO:0000256" key="9">
    <source>
        <dbReference type="ARBA" id="ARBA00022833"/>
    </source>
</evidence>
<dbReference type="GO" id="GO:0006508">
    <property type="term" value="P:proteolysis"/>
    <property type="evidence" value="ECO:0007669"/>
    <property type="project" value="UniProtKB-KW"/>
</dbReference>
<dbReference type="OrthoDB" id="9800627at2"/>
<evidence type="ECO:0000256" key="10">
    <source>
        <dbReference type="ARBA" id="ARBA00022989"/>
    </source>
</evidence>
<dbReference type="GO" id="GO:0046872">
    <property type="term" value="F:metal ion binding"/>
    <property type="evidence" value="ECO:0007669"/>
    <property type="project" value="UniProtKB-KW"/>
</dbReference>
<dbReference type="InterPro" id="IPR044537">
    <property type="entry name" value="Rip2-like"/>
</dbReference>
<feature type="domain" description="Peptidase M50" evidence="14">
    <location>
        <begin position="125"/>
        <end position="183"/>
    </location>
</feature>
<keyword evidence="4" id="KW-1003">Cell membrane</keyword>
<comment type="subcellular location">
    <subcellularLocation>
        <location evidence="2">Cell membrane</location>
        <topology evidence="2">Multi-pass membrane protein</topology>
    </subcellularLocation>
</comment>
<keyword evidence="8" id="KW-0378">Hydrolase</keyword>
<evidence type="ECO:0000256" key="13">
    <source>
        <dbReference type="SAM" id="Phobius"/>
    </source>
</evidence>
<organism evidence="15 16">
    <name type="scientific">Gottschalkia purinilytica</name>
    <name type="common">Clostridium purinilyticum</name>
    <dbReference type="NCBI Taxonomy" id="1503"/>
    <lineage>
        <taxon>Bacteria</taxon>
        <taxon>Bacillati</taxon>
        <taxon>Bacillota</taxon>
        <taxon>Tissierellia</taxon>
        <taxon>Tissierellales</taxon>
        <taxon>Gottschalkiaceae</taxon>
        <taxon>Gottschalkia</taxon>
    </lineage>
</organism>
<proteinExistence type="inferred from homology"/>
<evidence type="ECO:0000256" key="11">
    <source>
        <dbReference type="ARBA" id="ARBA00023049"/>
    </source>
</evidence>
<evidence type="ECO:0000313" key="15">
    <source>
        <dbReference type="EMBL" id="KNF07428.1"/>
    </source>
</evidence>
<comment type="cofactor">
    <cofactor evidence="1">
        <name>Zn(2+)</name>
        <dbReference type="ChEBI" id="CHEBI:29105"/>
    </cofactor>
</comment>
<evidence type="ECO:0000256" key="7">
    <source>
        <dbReference type="ARBA" id="ARBA00022723"/>
    </source>
</evidence>
<dbReference type="GO" id="GO:0005886">
    <property type="term" value="C:plasma membrane"/>
    <property type="evidence" value="ECO:0007669"/>
    <property type="project" value="UniProtKB-SubCell"/>
</dbReference>
<feature type="transmembrane region" description="Helical" evidence="13">
    <location>
        <begin position="123"/>
        <end position="145"/>
    </location>
</feature>
<protein>
    <recommendedName>
        <fullName evidence="14">Peptidase M50 domain-containing protein</fullName>
    </recommendedName>
</protein>
<keyword evidence="11" id="KW-0482">Metalloprotease</keyword>
<dbReference type="CDD" id="cd06158">
    <property type="entry name" value="S2P-M50_like_1"/>
    <property type="match status" value="1"/>
</dbReference>
<keyword evidence="5" id="KW-0645">Protease</keyword>
<dbReference type="PANTHER" id="PTHR35864">
    <property type="entry name" value="ZINC METALLOPROTEASE MJ0611-RELATED"/>
    <property type="match status" value="1"/>
</dbReference>
<reference evidence="16" key="1">
    <citation type="submission" date="2015-07" db="EMBL/GenBank/DDBJ databases">
        <title>Draft genome sequence of the purine-degrading Gottschalkia purinilyticum DSM 1384 (formerly Clostridium purinilyticum).</title>
        <authorList>
            <person name="Poehlein A."/>
            <person name="Schiel-Bengelsdorf B."/>
            <person name="Bengelsdorf F.R."/>
            <person name="Daniel R."/>
            <person name="Duerre P."/>
        </authorList>
    </citation>
    <scope>NUCLEOTIDE SEQUENCE [LARGE SCALE GENOMIC DNA]</scope>
    <source>
        <strain evidence="16">DSM 1384</strain>
    </source>
</reference>
<dbReference type="RefSeq" id="WP_050356267.1">
    <property type="nucleotide sequence ID" value="NZ_LGSS01000017.1"/>
</dbReference>
<gene>
    <name evidence="15" type="ORF">CLPU_17c00530</name>
</gene>
<feature type="transmembrane region" description="Helical" evidence="13">
    <location>
        <begin position="175"/>
        <end position="197"/>
    </location>
</feature>
<comment type="similarity">
    <text evidence="3">Belongs to the peptidase M50B family.</text>
</comment>
<keyword evidence="7" id="KW-0479">Metal-binding</keyword>
<comment type="caution">
    <text evidence="15">The sequence shown here is derived from an EMBL/GenBank/DDBJ whole genome shotgun (WGS) entry which is preliminary data.</text>
</comment>
<dbReference type="STRING" id="1503.CLPU_17c00530"/>
<dbReference type="Pfam" id="PF02163">
    <property type="entry name" value="Peptidase_M50"/>
    <property type="match status" value="1"/>
</dbReference>
<dbReference type="PANTHER" id="PTHR35864:SF1">
    <property type="entry name" value="ZINC METALLOPROTEASE YWHC-RELATED"/>
    <property type="match status" value="1"/>
</dbReference>
<keyword evidence="12 13" id="KW-0472">Membrane</keyword>
<evidence type="ECO:0000256" key="12">
    <source>
        <dbReference type="ARBA" id="ARBA00023136"/>
    </source>
</evidence>
<feature type="transmembrane region" description="Helical" evidence="13">
    <location>
        <begin position="12"/>
        <end position="35"/>
    </location>
</feature>
<evidence type="ECO:0000256" key="4">
    <source>
        <dbReference type="ARBA" id="ARBA00022475"/>
    </source>
</evidence>